<dbReference type="Pfam" id="PF10604">
    <property type="entry name" value="Polyketide_cyc2"/>
    <property type="match status" value="1"/>
</dbReference>
<dbReference type="PANTHER" id="PTHR39332">
    <property type="entry name" value="BLL4707 PROTEIN"/>
    <property type="match status" value="1"/>
</dbReference>
<dbReference type="Proteomes" id="UP000243528">
    <property type="component" value="Unassembled WGS sequence"/>
</dbReference>
<organism evidence="1 2">
    <name type="scientific">Haloactinopolyspora alba</name>
    <dbReference type="NCBI Taxonomy" id="648780"/>
    <lineage>
        <taxon>Bacteria</taxon>
        <taxon>Bacillati</taxon>
        <taxon>Actinomycetota</taxon>
        <taxon>Actinomycetes</taxon>
        <taxon>Jiangellales</taxon>
        <taxon>Jiangellaceae</taxon>
        <taxon>Haloactinopolyspora</taxon>
    </lineage>
</organism>
<comment type="caution">
    <text evidence="1">The sequence shown here is derived from an EMBL/GenBank/DDBJ whole genome shotgun (WGS) entry which is preliminary data.</text>
</comment>
<gene>
    <name evidence="1" type="ORF">CLV30_11979</name>
</gene>
<evidence type="ECO:0000313" key="1">
    <source>
        <dbReference type="EMBL" id="PSK98696.1"/>
    </source>
</evidence>
<dbReference type="PANTHER" id="PTHR39332:SF7">
    <property type="entry name" value="SRPBCC FAMILY PROTEIN"/>
    <property type="match status" value="1"/>
</dbReference>
<proteinExistence type="predicted"/>
<dbReference type="EMBL" id="PYGE01000019">
    <property type="protein sequence ID" value="PSK98696.1"/>
    <property type="molecule type" value="Genomic_DNA"/>
</dbReference>
<evidence type="ECO:0000313" key="2">
    <source>
        <dbReference type="Proteomes" id="UP000243528"/>
    </source>
</evidence>
<dbReference type="InterPro" id="IPR023393">
    <property type="entry name" value="START-like_dom_sf"/>
</dbReference>
<accession>A0A2P8DN91</accession>
<dbReference type="Gene3D" id="3.30.530.20">
    <property type="match status" value="1"/>
</dbReference>
<protein>
    <submittedName>
        <fullName evidence="1">MxaD protein</fullName>
    </submittedName>
</protein>
<dbReference type="SUPFAM" id="SSF55961">
    <property type="entry name" value="Bet v1-like"/>
    <property type="match status" value="1"/>
</dbReference>
<keyword evidence="2" id="KW-1185">Reference proteome</keyword>
<dbReference type="AlphaFoldDB" id="A0A2P8DN91"/>
<dbReference type="CDD" id="cd07821">
    <property type="entry name" value="PYR_PYL_RCAR_like"/>
    <property type="match status" value="1"/>
</dbReference>
<name>A0A2P8DN91_9ACTN</name>
<sequence>MPHAEATATIATDADTLWRVAGDFGSVGAWHPWLTSTSTDGAEPGARRTAIAADGSQQIEQLVHIDPANRYYRYTMESTPLPVADYVAEFRIDPIDGSSCVIRWTADFRATSGQEADAVDTVQSFLAAGVEELRQRHA</sequence>
<reference evidence="1 2" key="1">
    <citation type="submission" date="2018-03" db="EMBL/GenBank/DDBJ databases">
        <title>Genomic Encyclopedia of Archaeal and Bacterial Type Strains, Phase II (KMG-II): from individual species to whole genera.</title>
        <authorList>
            <person name="Goeker M."/>
        </authorList>
    </citation>
    <scope>NUCLEOTIDE SEQUENCE [LARGE SCALE GENOMIC DNA]</scope>
    <source>
        <strain evidence="1 2">DSM 45211</strain>
    </source>
</reference>
<dbReference type="InterPro" id="IPR019587">
    <property type="entry name" value="Polyketide_cyclase/dehydratase"/>
</dbReference>